<dbReference type="RefSeq" id="WP_034873927.1">
    <property type="nucleotide sequence ID" value="NZ_JOKG01000002.1"/>
</dbReference>
<evidence type="ECO:0000313" key="1">
    <source>
        <dbReference type="EMBL" id="KEQ14179.1"/>
    </source>
</evidence>
<proteinExistence type="predicted"/>
<evidence type="ECO:0000313" key="2">
    <source>
        <dbReference type="Proteomes" id="UP000028006"/>
    </source>
</evidence>
<dbReference type="Gene3D" id="3.50.50.60">
    <property type="entry name" value="FAD/NAD(P)-binding domain"/>
    <property type="match status" value="1"/>
</dbReference>
<dbReference type="InterPro" id="IPR036188">
    <property type="entry name" value="FAD/NAD-bd_sf"/>
</dbReference>
<dbReference type="PANTHER" id="PTHR16128">
    <property type="entry name" value="FAD/NAD(P)-BINDING OXIDOREDUCTASE FAMILY PROTEIN"/>
    <property type="match status" value="1"/>
</dbReference>
<dbReference type="PANTHER" id="PTHR16128:SF5">
    <property type="entry name" value="FAD_NAD(P)-BINDING OXIDOREDUCTASE FAMILY PROTEIN"/>
    <property type="match status" value="1"/>
</dbReference>
<dbReference type="Proteomes" id="UP000028006">
    <property type="component" value="Unassembled WGS sequence"/>
</dbReference>
<comment type="caution">
    <text evidence="1">The sequence shown here is derived from an EMBL/GenBank/DDBJ whole genome shotgun (WGS) entry which is preliminary data.</text>
</comment>
<reference evidence="1 2" key="1">
    <citation type="submission" date="2014-06" db="EMBL/GenBank/DDBJ databases">
        <title>Whole Genome Sequences of Three Symbiotic Endozoicomonas Bacteria.</title>
        <authorList>
            <person name="Neave M.J."/>
            <person name="Apprill A."/>
            <person name="Voolstra C.R."/>
        </authorList>
    </citation>
    <scope>NUCLEOTIDE SEQUENCE [LARGE SCALE GENOMIC DNA]</scope>
    <source>
        <strain evidence="1 2">LMG 24815</strain>
    </source>
</reference>
<organism evidence="1 2">
    <name type="scientific">Endozoicomonas montiporae</name>
    <dbReference type="NCBI Taxonomy" id="1027273"/>
    <lineage>
        <taxon>Bacteria</taxon>
        <taxon>Pseudomonadati</taxon>
        <taxon>Pseudomonadota</taxon>
        <taxon>Gammaproteobacteria</taxon>
        <taxon>Oceanospirillales</taxon>
        <taxon>Endozoicomonadaceae</taxon>
        <taxon>Endozoicomonas</taxon>
    </lineage>
</organism>
<gene>
    <name evidence="1" type="ORF">GZ77_06980</name>
</gene>
<name>A0A081N6V6_9GAMM</name>
<sequence length="324" mass="36033">MNIAVTGAGLSGIKVGSLLHKMGHNVTVFEKSRGLGGRLAHRRLNWADIDLGAQYFTARDPDFIKEVNDWCRQGSASLWNFTPYCVRDNQLSASPDDTLRYIGQPLMNQPVHHLAAGMTLKLGVTINQVVRKDKWILYGANEALFSGFDWLIMTQPAEQARKLLQGVSDIVTSIPDTVHEPCWALGLGTLGNVPEEIQGIFGDSTVRWASRLSSRPGFQNGAGVDDVWMLHFASEWSERQGKQTEVNIAQAGTLWLQNLLGRSVKPVHEYCHFWRYASIKSNEQATAYKVDESQKLALIGSWCSGGRVEGAWLSAISLFNDLFR</sequence>
<dbReference type="AlphaFoldDB" id="A0A081N6V6"/>
<dbReference type="SUPFAM" id="SSF51905">
    <property type="entry name" value="FAD/NAD(P)-binding domain"/>
    <property type="match status" value="1"/>
</dbReference>
<dbReference type="EMBL" id="JOKG01000002">
    <property type="protein sequence ID" value="KEQ14179.1"/>
    <property type="molecule type" value="Genomic_DNA"/>
</dbReference>
<evidence type="ECO:0008006" key="3">
    <source>
        <dbReference type="Google" id="ProtNLM"/>
    </source>
</evidence>
<dbReference type="eggNOG" id="COG3380">
    <property type="taxonomic scope" value="Bacteria"/>
</dbReference>
<dbReference type="Gene3D" id="3.90.660.10">
    <property type="match status" value="1"/>
</dbReference>
<accession>A0A081N6V6</accession>
<protein>
    <recommendedName>
        <fullName evidence="3">Amine oxidase domain-containing protein</fullName>
    </recommendedName>
</protein>
<keyword evidence="2" id="KW-1185">Reference proteome</keyword>
<dbReference type="Pfam" id="PF13450">
    <property type="entry name" value="NAD_binding_8"/>
    <property type="match status" value="1"/>
</dbReference>